<proteinExistence type="inferred from homology"/>
<dbReference type="GO" id="GO:0046872">
    <property type="term" value="F:metal ion binding"/>
    <property type="evidence" value="ECO:0007669"/>
    <property type="project" value="UniProtKB-KW"/>
</dbReference>
<reference evidence="16 17" key="1">
    <citation type="submission" date="2017-01" db="EMBL/GenBank/DDBJ databases">
        <authorList>
            <person name="Erauso G."/>
        </authorList>
    </citation>
    <scope>NUCLEOTIDE SEQUENCE [LARGE SCALE GENOMIC DNA]</scope>
    <source>
        <strain evidence="16">MESINF1</strain>
    </source>
</reference>
<dbReference type="Pfam" id="PF13307">
    <property type="entry name" value="Helicase_C_2"/>
    <property type="match status" value="1"/>
</dbReference>
<evidence type="ECO:0000256" key="3">
    <source>
        <dbReference type="ARBA" id="ARBA00022741"/>
    </source>
</evidence>
<dbReference type="PROSITE" id="PS51192">
    <property type="entry name" value="HELICASE_ATP_BIND_1"/>
    <property type="match status" value="1"/>
</dbReference>
<keyword evidence="10" id="KW-0413">Isomerase</keyword>
<dbReference type="KEGG" id="minf:MESINF_1036"/>
<name>A0A7Z7LEG2_9BACT</name>
<accession>A0A7Z7LEG2</accession>
<dbReference type="InterPro" id="IPR011545">
    <property type="entry name" value="DEAD/DEAH_box_helicase_dom"/>
</dbReference>
<feature type="domain" description="Helicase ATP-binding" evidence="15">
    <location>
        <begin position="166"/>
        <end position="445"/>
    </location>
</feature>
<keyword evidence="6" id="KW-0067">ATP-binding</keyword>
<evidence type="ECO:0000256" key="9">
    <source>
        <dbReference type="ARBA" id="ARBA00023125"/>
    </source>
</evidence>
<dbReference type="GO" id="GO:0005524">
    <property type="term" value="F:ATP binding"/>
    <property type="evidence" value="ECO:0007669"/>
    <property type="project" value="UniProtKB-KW"/>
</dbReference>
<keyword evidence="3" id="KW-0547">Nucleotide-binding</keyword>
<dbReference type="InterPro" id="IPR010614">
    <property type="entry name" value="RAD3-like_helicase_DEAD"/>
</dbReference>
<protein>
    <recommendedName>
        <fullName evidence="12">DNA 5'-3' helicase</fullName>
        <ecNumber evidence="12">5.6.2.3</ecNumber>
    </recommendedName>
</protein>
<dbReference type="AlphaFoldDB" id="A0A7Z7LEG2"/>
<evidence type="ECO:0000259" key="15">
    <source>
        <dbReference type="PROSITE" id="PS51193"/>
    </source>
</evidence>
<feature type="domain" description="Helicase ATP-binding" evidence="14">
    <location>
        <begin position="188"/>
        <end position="428"/>
    </location>
</feature>
<dbReference type="EMBL" id="LS974202">
    <property type="protein sequence ID" value="SSC12485.1"/>
    <property type="molecule type" value="Genomic_DNA"/>
</dbReference>
<dbReference type="InterPro" id="IPR014013">
    <property type="entry name" value="Helic_SF1/SF2_ATP-bd_DinG/Rad3"/>
</dbReference>
<evidence type="ECO:0000256" key="12">
    <source>
        <dbReference type="ARBA" id="ARBA00044969"/>
    </source>
</evidence>
<dbReference type="SMART" id="SM00487">
    <property type="entry name" value="DEXDc"/>
    <property type="match status" value="1"/>
</dbReference>
<dbReference type="Pfam" id="PF06733">
    <property type="entry name" value="DEAD_2"/>
    <property type="match status" value="1"/>
</dbReference>
<dbReference type="GO" id="GO:0051536">
    <property type="term" value="F:iron-sulfur cluster binding"/>
    <property type="evidence" value="ECO:0007669"/>
    <property type="project" value="UniProtKB-KW"/>
</dbReference>
<dbReference type="Pfam" id="PF00270">
    <property type="entry name" value="DEAD"/>
    <property type="match status" value="1"/>
</dbReference>
<keyword evidence="7" id="KW-0408">Iron</keyword>
<dbReference type="PANTHER" id="PTHR11472:SF34">
    <property type="entry name" value="REGULATOR OF TELOMERE ELONGATION HELICASE 1"/>
    <property type="match status" value="1"/>
</dbReference>
<dbReference type="PANTHER" id="PTHR11472">
    <property type="entry name" value="DNA REPAIR DEAD HELICASE RAD3/XP-D SUBFAMILY MEMBER"/>
    <property type="match status" value="1"/>
</dbReference>
<evidence type="ECO:0000256" key="7">
    <source>
        <dbReference type="ARBA" id="ARBA00023004"/>
    </source>
</evidence>
<evidence type="ECO:0000259" key="14">
    <source>
        <dbReference type="PROSITE" id="PS51192"/>
    </source>
</evidence>
<dbReference type="EC" id="5.6.2.3" evidence="12"/>
<comment type="cofactor">
    <cofactor evidence="1">
        <name>[4Fe-4S] cluster</name>
        <dbReference type="ChEBI" id="CHEBI:49883"/>
    </cofactor>
</comment>
<sequence length="852" mass="97079">MEDILLGKVFRRDSRKRVSLRHMDQEKPFVSLDIEELDGYMKGLGNGCLFIPDLADAEKLTEYSVDERFLKNFLAAATAEDIQDRIREYSEILKKLPKGLTSILVRLPGREGLRNFLQKFLKMSKVVEPWEDSISSSLELVERREMKAQRIDIQKAIRLVFSEGGLLQDLLPEYEYRQEQFMASLEIAESIVNENGIMIEAGTGTGKSMAYLAPIAYACVSTTNQAVVATRTRVLQDQLVKKDLPVIKQLPNLKDLRSVSLKGRERYLCLRKLYENLRIVSNGMLARDTAWEIFGVILWSILTPDGDLDSLALEDDTRMTLAGNRFDCTRRLCPLYDACPYYVARDNARNADIVVTNHSLLFSEANLRIMDGEEEDFEALGTLLPSFRYLVVDEAHEVENSLTQAMSFTLDPAEVVSSLKKVIKSVRSCFGFLKRHFDEEFLRKLWAKMNTATEELEGIMRELVERGRTLSSGEKRAFTKETLPELVEILFKMADRLQIHIAVSGQTIQMLEDVREQSEGKGEELSIILKALHAELREWARQIAGITAMESSKVVYIHKQERLNGNGLKITSSPVQNDRIMSSVFPNVKVKIFISATLWVYSKGSDGFNYARRVIGAREDYPAIRLGTSFDYTQQLKFFVPSDMPDYRPNSLSYLESASQFIETALSIVGGGSLVLFTSYDDMKTTAARIEKNLEGITVNIQERNDSPAILLAEHINSKRSVIFGTRVFWEGIDLPGEQLKLLIVYKLPFERPDEPLIEARIKHYGPRNPSEGMNKYYYPKMITAFRQGIGRLIRSKRDHGVVIVLDARLVDPDRPYSKKLLASMTPGIEIKSARSNQIFTRLRSLKKEEWL</sequence>
<dbReference type="InterPro" id="IPR014001">
    <property type="entry name" value="Helicase_ATP-bd"/>
</dbReference>
<dbReference type="GO" id="GO:0016818">
    <property type="term" value="F:hydrolase activity, acting on acid anhydrides, in phosphorus-containing anhydrides"/>
    <property type="evidence" value="ECO:0007669"/>
    <property type="project" value="InterPro"/>
</dbReference>
<dbReference type="InterPro" id="IPR006555">
    <property type="entry name" value="ATP-dep_Helicase_C"/>
</dbReference>
<dbReference type="RefSeq" id="WP_169698799.1">
    <property type="nucleotide sequence ID" value="NZ_LS974202.1"/>
</dbReference>
<keyword evidence="2" id="KW-0479">Metal-binding</keyword>
<keyword evidence="9" id="KW-0238">DNA-binding</keyword>
<evidence type="ECO:0000256" key="5">
    <source>
        <dbReference type="ARBA" id="ARBA00022806"/>
    </source>
</evidence>
<comment type="similarity">
    <text evidence="11">Belongs to the helicase family. DinG subfamily.</text>
</comment>
<dbReference type="SMART" id="SM00491">
    <property type="entry name" value="HELICc2"/>
    <property type="match status" value="1"/>
</dbReference>
<dbReference type="Gene3D" id="3.40.50.300">
    <property type="entry name" value="P-loop containing nucleotide triphosphate hydrolases"/>
    <property type="match status" value="2"/>
</dbReference>
<organism evidence="16 17">
    <name type="scientific">Mesotoga infera</name>
    <dbReference type="NCBI Taxonomy" id="1236046"/>
    <lineage>
        <taxon>Bacteria</taxon>
        <taxon>Thermotogati</taxon>
        <taxon>Thermotogota</taxon>
        <taxon>Thermotogae</taxon>
        <taxon>Kosmotogales</taxon>
        <taxon>Kosmotogaceae</taxon>
        <taxon>Mesotoga</taxon>
    </lineage>
</organism>
<evidence type="ECO:0000256" key="8">
    <source>
        <dbReference type="ARBA" id="ARBA00023014"/>
    </source>
</evidence>
<evidence type="ECO:0000256" key="2">
    <source>
        <dbReference type="ARBA" id="ARBA00022723"/>
    </source>
</evidence>
<evidence type="ECO:0000256" key="4">
    <source>
        <dbReference type="ARBA" id="ARBA00022801"/>
    </source>
</evidence>
<dbReference type="GO" id="GO:0003677">
    <property type="term" value="F:DNA binding"/>
    <property type="evidence" value="ECO:0007669"/>
    <property type="project" value="UniProtKB-KW"/>
</dbReference>
<dbReference type="InterPro" id="IPR027417">
    <property type="entry name" value="P-loop_NTPase"/>
</dbReference>
<evidence type="ECO:0000256" key="6">
    <source>
        <dbReference type="ARBA" id="ARBA00022840"/>
    </source>
</evidence>
<dbReference type="PROSITE" id="PS51193">
    <property type="entry name" value="HELICASE_ATP_BIND_2"/>
    <property type="match status" value="1"/>
</dbReference>
<evidence type="ECO:0000256" key="13">
    <source>
        <dbReference type="ARBA" id="ARBA00048954"/>
    </source>
</evidence>
<evidence type="ECO:0000313" key="16">
    <source>
        <dbReference type="EMBL" id="SSC12485.1"/>
    </source>
</evidence>
<keyword evidence="17" id="KW-1185">Reference proteome</keyword>
<dbReference type="GO" id="GO:0006139">
    <property type="term" value="P:nucleobase-containing compound metabolic process"/>
    <property type="evidence" value="ECO:0007669"/>
    <property type="project" value="InterPro"/>
</dbReference>
<evidence type="ECO:0000256" key="10">
    <source>
        <dbReference type="ARBA" id="ARBA00023235"/>
    </source>
</evidence>
<dbReference type="GO" id="GO:0043139">
    <property type="term" value="F:5'-3' DNA helicase activity"/>
    <property type="evidence" value="ECO:0007669"/>
    <property type="project" value="UniProtKB-EC"/>
</dbReference>
<keyword evidence="5 16" id="KW-0347">Helicase</keyword>
<evidence type="ECO:0000256" key="1">
    <source>
        <dbReference type="ARBA" id="ARBA00001966"/>
    </source>
</evidence>
<dbReference type="Proteomes" id="UP000250796">
    <property type="component" value="Chromosome MESINF"/>
</dbReference>
<keyword evidence="8" id="KW-0411">Iron-sulfur</keyword>
<evidence type="ECO:0000256" key="11">
    <source>
        <dbReference type="ARBA" id="ARBA00038058"/>
    </source>
</evidence>
<dbReference type="SUPFAM" id="SSF52540">
    <property type="entry name" value="P-loop containing nucleoside triphosphate hydrolases"/>
    <property type="match status" value="1"/>
</dbReference>
<dbReference type="InterPro" id="IPR045028">
    <property type="entry name" value="DinG/Rad3-like"/>
</dbReference>
<gene>
    <name evidence="16" type="primary">DinG</name>
    <name evidence="16" type="ORF">MESINF_1036</name>
</gene>
<keyword evidence="4" id="KW-0378">Hydrolase</keyword>
<evidence type="ECO:0000313" key="17">
    <source>
        <dbReference type="Proteomes" id="UP000250796"/>
    </source>
</evidence>
<comment type="catalytic activity">
    <reaction evidence="13">
        <text>ATP + H2O = ADP + phosphate + H(+)</text>
        <dbReference type="Rhea" id="RHEA:13065"/>
        <dbReference type="ChEBI" id="CHEBI:15377"/>
        <dbReference type="ChEBI" id="CHEBI:15378"/>
        <dbReference type="ChEBI" id="CHEBI:30616"/>
        <dbReference type="ChEBI" id="CHEBI:43474"/>
        <dbReference type="ChEBI" id="CHEBI:456216"/>
        <dbReference type="EC" id="5.6.2.3"/>
    </reaction>
</comment>